<keyword evidence="2" id="KW-1185">Reference proteome</keyword>
<name>A0AAV3RXE8_LITER</name>
<dbReference type="AlphaFoldDB" id="A0AAV3RXE8"/>
<dbReference type="Proteomes" id="UP001454036">
    <property type="component" value="Unassembled WGS sequence"/>
</dbReference>
<protein>
    <submittedName>
        <fullName evidence="1">Uncharacterized protein</fullName>
    </submittedName>
</protein>
<accession>A0AAV3RXE8</accession>
<gene>
    <name evidence="1" type="ORF">LIER_33086</name>
</gene>
<evidence type="ECO:0000313" key="2">
    <source>
        <dbReference type="Proteomes" id="UP001454036"/>
    </source>
</evidence>
<organism evidence="1 2">
    <name type="scientific">Lithospermum erythrorhizon</name>
    <name type="common">Purple gromwell</name>
    <name type="synonym">Lithospermum officinale var. erythrorhizon</name>
    <dbReference type="NCBI Taxonomy" id="34254"/>
    <lineage>
        <taxon>Eukaryota</taxon>
        <taxon>Viridiplantae</taxon>
        <taxon>Streptophyta</taxon>
        <taxon>Embryophyta</taxon>
        <taxon>Tracheophyta</taxon>
        <taxon>Spermatophyta</taxon>
        <taxon>Magnoliopsida</taxon>
        <taxon>eudicotyledons</taxon>
        <taxon>Gunneridae</taxon>
        <taxon>Pentapetalae</taxon>
        <taxon>asterids</taxon>
        <taxon>lamiids</taxon>
        <taxon>Boraginales</taxon>
        <taxon>Boraginaceae</taxon>
        <taxon>Boraginoideae</taxon>
        <taxon>Lithospermeae</taxon>
        <taxon>Lithospermum</taxon>
    </lineage>
</organism>
<comment type="caution">
    <text evidence="1">The sequence shown here is derived from an EMBL/GenBank/DDBJ whole genome shotgun (WGS) entry which is preliminary data.</text>
</comment>
<evidence type="ECO:0000313" key="1">
    <source>
        <dbReference type="EMBL" id="GAA0185798.1"/>
    </source>
</evidence>
<reference evidence="1 2" key="1">
    <citation type="submission" date="2024-01" db="EMBL/GenBank/DDBJ databases">
        <title>The complete chloroplast genome sequence of Lithospermum erythrorhizon: insights into the phylogenetic relationship among Boraginaceae species and the maternal lineages of purple gromwells.</title>
        <authorList>
            <person name="Okada T."/>
            <person name="Watanabe K."/>
        </authorList>
    </citation>
    <scope>NUCLEOTIDE SEQUENCE [LARGE SCALE GENOMIC DNA]</scope>
</reference>
<proteinExistence type="predicted"/>
<sequence length="76" mass="8564">MPLSIGAENNVDGLLAACMNGSATAGVNRVFLFPQSSERKNLTTLHYTWTQENRHGQRQYAWTKFIKSETVVCMSR</sequence>
<dbReference type="EMBL" id="BAABME010013082">
    <property type="protein sequence ID" value="GAA0185798.1"/>
    <property type="molecule type" value="Genomic_DNA"/>
</dbReference>